<evidence type="ECO:0000313" key="3">
    <source>
        <dbReference type="Proteomes" id="UP000679341"/>
    </source>
</evidence>
<protein>
    <submittedName>
        <fullName evidence="2">Uncharacterized protein</fullName>
    </submittedName>
</protein>
<dbReference type="KEGG" id="hss:J7656_00190"/>
<keyword evidence="3" id="KW-1185">Reference proteome</keyword>
<dbReference type="AlphaFoldDB" id="A0A8T8LN00"/>
<gene>
    <name evidence="2" type="ORF">J7656_00190</name>
</gene>
<feature type="region of interest" description="Disordered" evidence="1">
    <location>
        <begin position="169"/>
        <end position="190"/>
    </location>
</feature>
<dbReference type="GeneID" id="64825912"/>
<accession>A0A8T8LN00</accession>
<dbReference type="RefSeq" id="WP_017341961.1">
    <property type="nucleotide sequence ID" value="NZ_CP073695.1"/>
</dbReference>
<dbReference type="InterPro" id="IPR055708">
    <property type="entry name" value="DUF7284"/>
</dbReference>
<dbReference type="OrthoDB" id="330250at2157"/>
<evidence type="ECO:0000313" key="2">
    <source>
        <dbReference type="EMBL" id="QUO47841.1"/>
    </source>
</evidence>
<dbReference type="EMBL" id="CP073695">
    <property type="protein sequence ID" value="QUO47841.1"/>
    <property type="molecule type" value="Genomic_DNA"/>
</dbReference>
<dbReference type="Proteomes" id="UP000679341">
    <property type="component" value="Chromosome"/>
</dbReference>
<evidence type="ECO:0000256" key="1">
    <source>
        <dbReference type="SAM" id="MobiDB-lite"/>
    </source>
</evidence>
<proteinExistence type="predicted"/>
<reference evidence="2 3" key="1">
    <citation type="submission" date="2021-03" db="EMBL/GenBank/DDBJ databases">
        <title>Halorubrum sodomense MBLA0099, Whole genome shotgun sequencing.</title>
        <authorList>
            <person name="Seo M.-J."/>
            <person name="Cho E.-S."/>
            <person name="Hwang C.Y."/>
        </authorList>
    </citation>
    <scope>NUCLEOTIDE SEQUENCE [LARGE SCALE GENOMIC DNA]</scope>
    <source>
        <strain evidence="2 3">MBLA0099</strain>
    </source>
</reference>
<organism evidence="2 3">
    <name type="scientific">Halorubrum ruber</name>
    <dbReference type="NCBI Taxonomy" id="2982524"/>
    <lineage>
        <taxon>Archaea</taxon>
        <taxon>Methanobacteriati</taxon>
        <taxon>Methanobacteriota</taxon>
        <taxon>Stenosarchaea group</taxon>
        <taxon>Halobacteria</taxon>
        <taxon>Halobacteriales</taxon>
        <taxon>Haloferacaceae</taxon>
        <taxon>Halorubrum</taxon>
    </lineage>
</organism>
<dbReference type="Pfam" id="PF23955">
    <property type="entry name" value="DUF7284"/>
    <property type="match status" value="1"/>
</dbReference>
<sequence length="198" mass="20479">MAVTSTVLDVTVLLLCVSASVVALSASDPGGPDGPTATDAADRLVTETATVTYPDDDAPNGTRRIHATRAELLALIADRAAEGGAKGAFDRRAIGAVRTGVGPRTRVDVAVDEPARTDERIAGVPERYRTRGESSATASYGTAADEDRWIVAVGPEPPRDATVGVAVVRQPLPSDGGGESASDPDGPDPVVRIVVRRW</sequence>
<name>A0A8T8LN00_9EURY</name>